<name>A0A845QUQ8_9CLOT</name>
<feature type="transmembrane region" description="Helical" evidence="7">
    <location>
        <begin position="153"/>
        <end position="175"/>
    </location>
</feature>
<keyword evidence="4 7" id="KW-0812">Transmembrane</keyword>
<evidence type="ECO:0000256" key="2">
    <source>
        <dbReference type="ARBA" id="ARBA00022448"/>
    </source>
</evidence>
<keyword evidence="9" id="KW-1185">Reference proteome</keyword>
<feature type="transmembrane region" description="Helical" evidence="7">
    <location>
        <begin position="289"/>
        <end position="312"/>
    </location>
</feature>
<comment type="caution">
    <text evidence="8">The sequence shown here is derived from an EMBL/GenBank/DDBJ whole genome shotgun (WGS) entry which is preliminary data.</text>
</comment>
<dbReference type="OrthoDB" id="2217305at2"/>
<dbReference type="GO" id="GO:0016020">
    <property type="term" value="C:membrane"/>
    <property type="evidence" value="ECO:0007669"/>
    <property type="project" value="UniProtKB-SubCell"/>
</dbReference>
<feature type="transmembrane region" description="Helical" evidence="7">
    <location>
        <begin position="195"/>
        <end position="216"/>
    </location>
</feature>
<dbReference type="Proteomes" id="UP000467132">
    <property type="component" value="Unassembled WGS sequence"/>
</dbReference>
<dbReference type="InterPro" id="IPR004776">
    <property type="entry name" value="Mem_transp_PIN-like"/>
</dbReference>
<dbReference type="RefSeq" id="WP_160196466.1">
    <property type="nucleotide sequence ID" value="NZ_QXXA01000004.1"/>
</dbReference>
<dbReference type="AlphaFoldDB" id="A0A845QUQ8"/>
<gene>
    <name evidence="8" type="ORF">D3Z33_03800</name>
</gene>
<evidence type="ECO:0000256" key="6">
    <source>
        <dbReference type="ARBA" id="ARBA00023136"/>
    </source>
</evidence>
<evidence type="ECO:0000313" key="8">
    <source>
        <dbReference type="EMBL" id="NBI05981.1"/>
    </source>
</evidence>
<sequence length="317" mass="36474">MGEIISKVIPIFLLIALGYIIKQKNLVKQESMDELKNGVINIALPALLFITFRDMTLKKEYFLVIFIVFILLIILYNIGNLLNKIKYIAHPLVPFIVTSFTFGLLGIPLFSSVFGVENLEKISIFGVAHEFFVWFIFYTLLKMKFNNERFSIHIIKGFLTSPLIISIILGLLLNIMNIEKIFFENTFFIGVDITLNYLSSIATPIILIIIGFGLKINKIYIKQSMKLFLIRIITILIMGYIFKLVIINKIITNDPLFDYAYFTFLILPPPYSLSIFVDKYANREYSEIANNVVVIHTIACIIIFVLFVLTFVGDNLY</sequence>
<evidence type="ECO:0000256" key="4">
    <source>
        <dbReference type="ARBA" id="ARBA00022692"/>
    </source>
</evidence>
<protein>
    <submittedName>
        <fullName evidence="8">Malate permease</fullName>
    </submittedName>
</protein>
<feature type="transmembrane region" description="Helical" evidence="7">
    <location>
        <begin position="61"/>
        <end position="79"/>
    </location>
</feature>
<dbReference type="PANTHER" id="PTHR36838">
    <property type="entry name" value="AUXIN EFFLUX CARRIER FAMILY PROTEIN"/>
    <property type="match status" value="1"/>
</dbReference>
<evidence type="ECO:0000313" key="9">
    <source>
        <dbReference type="Proteomes" id="UP000467132"/>
    </source>
</evidence>
<comment type="subcellular location">
    <subcellularLocation>
        <location evidence="1">Membrane</location>
        <topology evidence="1">Multi-pass membrane protein</topology>
    </subcellularLocation>
</comment>
<proteinExistence type="predicted"/>
<feature type="transmembrane region" description="Helical" evidence="7">
    <location>
        <begin position="259"/>
        <end position="277"/>
    </location>
</feature>
<accession>A0A845QUQ8</accession>
<feature type="transmembrane region" description="Helical" evidence="7">
    <location>
        <begin position="122"/>
        <end position="141"/>
    </location>
</feature>
<keyword evidence="3" id="KW-1003">Cell membrane</keyword>
<reference evidence="8 9" key="1">
    <citation type="submission" date="2018-08" db="EMBL/GenBank/DDBJ databases">
        <title>Murine metabolic-syndrome-specific gut microbial biobank.</title>
        <authorList>
            <person name="Liu C."/>
        </authorList>
    </citation>
    <scope>NUCLEOTIDE SEQUENCE [LARGE SCALE GENOMIC DNA]</scope>
    <source>
        <strain evidence="8 9">583</strain>
    </source>
</reference>
<dbReference type="GO" id="GO:0055085">
    <property type="term" value="P:transmembrane transport"/>
    <property type="evidence" value="ECO:0007669"/>
    <property type="project" value="InterPro"/>
</dbReference>
<dbReference type="PANTHER" id="PTHR36838:SF3">
    <property type="entry name" value="TRANSPORTER AUXIN EFFLUX CARRIER EC FAMILY"/>
    <property type="match status" value="1"/>
</dbReference>
<evidence type="ECO:0000256" key="7">
    <source>
        <dbReference type="SAM" id="Phobius"/>
    </source>
</evidence>
<feature type="transmembrane region" description="Helical" evidence="7">
    <location>
        <begin position="34"/>
        <end position="55"/>
    </location>
</feature>
<dbReference type="EMBL" id="QXXA01000004">
    <property type="protein sequence ID" value="NBI05981.1"/>
    <property type="molecule type" value="Genomic_DNA"/>
</dbReference>
<evidence type="ECO:0000256" key="5">
    <source>
        <dbReference type="ARBA" id="ARBA00022989"/>
    </source>
</evidence>
<evidence type="ECO:0000256" key="3">
    <source>
        <dbReference type="ARBA" id="ARBA00022475"/>
    </source>
</evidence>
<dbReference type="Pfam" id="PF03547">
    <property type="entry name" value="Mem_trans"/>
    <property type="match status" value="1"/>
</dbReference>
<feature type="transmembrane region" description="Helical" evidence="7">
    <location>
        <begin position="91"/>
        <end position="110"/>
    </location>
</feature>
<feature type="transmembrane region" description="Helical" evidence="7">
    <location>
        <begin position="228"/>
        <end position="247"/>
    </location>
</feature>
<evidence type="ECO:0000256" key="1">
    <source>
        <dbReference type="ARBA" id="ARBA00004141"/>
    </source>
</evidence>
<keyword evidence="5 7" id="KW-1133">Transmembrane helix</keyword>
<organism evidence="8 9">
    <name type="scientific">Senegalia massiliensis</name>
    <dbReference type="NCBI Taxonomy" id="1720316"/>
    <lineage>
        <taxon>Bacteria</taxon>
        <taxon>Bacillati</taxon>
        <taxon>Bacillota</taxon>
        <taxon>Clostridia</taxon>
        <taxon>Eubacteriales</taxon>
        <taxon>Clostridiaceae</taxon>
        <taxon>Senegalia</taxon>
    </lineage>
</organism>
<feature type="transmembrane region" description="Helical" evidence="7">
    <location>
        <begin position="6"/>
        <end position="22"/>
    </location>
</feature>
<keyword evidence="2" id="KW-0813">Transport</keyword>
<keyword evidence="6 7" id="KW-0472">Membrane</keyword>